<name>A0A7J6JZF0_TOXGO</name>
<comment type="caution">
    <text evidence="3">The sequence shown here is derived from an EMBL/GenBank/DDBJ whole genome shotgun (WGS) entry which is preliminary data.</text>
</comment>
<proteinExistence type="predicted"/>
<dbReference type="VEuPathDB" id="ToxoDB:TGME49_236400"/>
<feature type="region of interest" description="Disordered" evidence="1">
    <location>
        <begin position="543"/>
        <end position="582"/>
    </location>
</feature>
<dbReference type="AlphaFoldDB" id="A0A7J6JZF0"/>
<feature type="transmembrane region" description="Helical" evidence="2">
    <location>
        <begin position="506"/>
        <end position="536"/>
    </location>
</feature>
<evidence type="ECO:0000313" key="4">
    <source>
        <dbReference type="Proteomes" id="UP000557509"/>
    </source>
</evidence>
<evidence type="ECO:0008006" key="5">
    <source>
        <dbReference type="Google" id="ProtNLM"/>
    </source>
</evidence>
<gene>
    <name evidence="3" type="ORF">TGRH88_041320</name>
</gene>
<keyword evidence="2" id="KW-0812">Transmembrane</keyword>
<protein>
    <recommendedName>
        <fullName evidence="5">Transmembrane protein</fullName>
    </recommendedName>
</protein>
<evidence type="ECO:0000313" key="3">
    <source>
        <dbReference type="EMBL" id="KAF4640207.1"/>
    </source>
</evidence>
<accession>A0A7J6JZF0</accession>
<feature type="transmembrane region" description="Helical" evidence="2">
    <location>
        <begin position="193"/>
        <end position="213"/>
    </location>
</feature>
<keyword evidence="4" id="KW-1185">Reference proteome</keyword>
<sequence length="582" mass="61641">MAASCSLQNASTTTRFLVGFAVLASILFALSPAVSSLPALSFAAAQVESGVQAAVHVVEGPHAPAVAEEQQITNVRGESPVENSSGGSGSRPAASGAVEPAAVGEPSERGLDGHRSSRGKPESGKQLLERLRRTSTAARGAQTPKAEELKVQEQGLTDDRTIVIRPRAGPREQLKKAFRRNLRITRGQWFKTVLWFAISCVQLSAVSALVHVFNAGLQVLLAYAGIGSFLVVAYSVIFGAMLVWFAINAFGTAVATVIVLLLAEVRDDAGTKKRVTARDAVKGKPSSVAEKKQATAAVSPTAERNRGVLKSRKLFFDFLLGHSDHRHPARVSRCGKTIDVVTQLRARAVGSSLLPVAAAVSSLPALSFAAAQVEAGVQTAFQSFDAHESSQEEAEQGNQFLERLRPKSAAARRTQDPEAGDGLIHEQGLTDDRTIVIKPRAGRGEQVKTTFQKSLRITRGQWFAALFWLFVSYAQLSAASALVPVFNGGSQFLLAYGGLQSRLAVIYAAVFGTLLALFFINALITTLGALVVLLLAEVSDDAGTKKRATARDAVKGKPSSVAEKKQATAAVSPTAVEQGDNN</sequence>
<feature type="region of interest" description="Disordered" evidence="1">
    <location>
        <begin position="65"/>
        <end position="127"/>
    </location>
</feature>
<feature type="compositionally biased region" description="Basic and acidic residues" evidence="1">
    <location>
        <begin position="106"/>
        <end position="127"/>
    </location>
</feature>
<reference evidence="3 4" key="1">
    <citation type="submission" date="2020-03" db="EMBL/GenBank/DDBJ databases">
        <title>Genome sequence of Toxoplasma gondii RH-88 strain.</title>
        <authorList>
            <person name="Lorenzi H.A."/>
            <person name="Venepally P."/>
            <person name="Rozenberg A."/>
            <person name="Sibley D."/>
        </authorList>
    </citation>
    <scope>NUCLEOTIDE SEQUENCE [LARGE SCALE GENOMIC DNA]</scope>
    <source>
        <strain evidence="3 4">RH-88</strain>
    </source>
</reference>
<evidence type="ECO:0000256" key="2">
    <source>
        <dbReference type="SAM" id="Phobius"/>
    </source>
</evidence>
<feature type="transmembrane region" description="Helical" evidence="2">
    <location>
        <begin position="462"/>
        <end position="486"/>
    </location>
</feature>
<dbReference type="EMBL" id="JAAUHK010000195">
    <property type="protein sequence ID" value="KAF4640207.1"/>
    <property type="molecule type" value="Genomic_DNA"/>
</dbReference>
<evidence type="ECO:0000256" key="1">
    <source>
        <dbReference type="SAM" id="MobiDB-lite"/>
    </source>
</evidence>
<organism evidence="3 4">
    <name type="scientific">Toxoplasma gondii</name>
    <dbReference type="NCBI Taxonomy" id="5811"/>
    <lineage>
        <taxon>Eukaryota</taxon>
        <taxon>Sar</taxon>
        <taxon>Alveolata</taxon>
        <taxon>Apicomplexa</taxon>
        <taxon>Conoidasida</taxon>
        <taxon>Coccidia</taxon>
        <taxon>Eucoccidiorida</taxon>
        <taxon>Eimeriorina</taxon>
        <taxon>Sarcocystidae</taxon>
        <taxon>Toxoplasma</taxon>
    </lineage>
</organism>
<feature type="transmembrane region" description="Helical" evidence="2">
    <location>
        <begin position="243"/>
        <end position="263"/>
    </location>
</feature>
<keyword evidence="2" id="KW-0472">Membrane</keyword>
<dbReference type="Proteomes" id="UP000557509">
    <property type="component" value="Unassembled WGS sequence"/>
</dbReference>
<dbReference type="VEuPathDB" id="ToxoDB:TGME49_236290"/>
<keyword evidence="2" id="KW-1133">Transmembrane helix</keyword>
<feature type="transmembrane region" description="Helical" evidence="2">
    <location>
        <begin position="220"/>
        <end position="237"/>
    </location>
</feature>